<evidence type="ECO:0000256" key="8">
    <source>
        <dbReference type="ARBA" id="ARBA00022741"/>
    </source>
</evidence>
<organism evidence="17 18">
    <name type="scientific">Paraflavitalea soli</name>
    <dbReference type="NCBI Taxonomy" id="2315862"/>
    <lineage>
        <taxon>Bacteria</taxon>
        <taxon>Pseudomonadati</taxon>
        <taxon>Bacteroidota</taxon>
        <taxon>Chitinophagia</taxon>
        <taxon>Chitinophagales</taxon>
        <taxon>Chitinophagaceae</taxon>
        <taxon>Paraflavitalea</taxon>
    </lineage>
</organism>
<keyword evidence="18" id="KW-1185">Reference proteome</keyword>
<keyword evidence="12" id="KW-0511">Multifunctional enzyme</keyword>
<dbReference type="GO" id="GO:0005524">
    <property type="term" value="F:ATP binding"/>
    <property type="evidence" value="ECO:0007669"/>
    <property type="project" value="UniProtKB-UniRule"/>
</dbReference>
<evidence type="ECO:0000256" key="13">
    <source>
        <dbReference type="ARBA" id="ARBA00047880"/>
    </source>
</evidence>
<evidence type="ECO:0000256" key="7">
    <source>
        <dbReference type="ARBA" id="ARBA00022695"/>
    </source>
</evidence>
<dbReference type="CDD" id="cd02064">
    <property type="entry name" value="FAD_synthetase_N"/>
    <property type="match status" value="1"/>
</dbReference>
<evidence type="ECO:0000256" key="1">
    <source>
        <dbReference type="ARBA" id="ARBA00002121"/>
    </source>
</evidence>
<comment type="pathway">
    <text evidence="2 15">Cofactor biosynthesis; FAD biosynthesis; FAD from FMN: step 1/1.</text>
</comment>
<dbReference type="SUPFAM" id="SSF52374">
    <property type="entry name" value="Nucleotidylyl transferase"/>
    <property type="match status" value="1"/>
</dbReference>
<gene>
    <name evidence="17" type="ORF">D3H65_13800</name>
</gene>
<keyword evidence="8 15" id="KW-0547">Nucleotide-binding</keyword>
<dbReference type="InterPro" id="IPR002606">
    <property type="entry name" value="Riboflavin_kinase_bac"/>
</dbReference>
<dbReference type="Pfam" id="PF01687">
    <property type="entry name" value="Flavokinase"/>
    <property type="match status" value="1"/>
</dbReference>
<dbReference type="EC" id="2.7.7.2" evidence="15"/>
<feature type="domain" description="Riboflavin kinase" evidence="16">
    <location>
        <begin position="183"/>
        <end position="326"/>
    </location>
</feature>
<dbReference type="GO" id="GO:0003919">
    <property type="term" value="F:FMN adenylyltransferase activity"/>
    <property type="evidence" value="ECO:0007669"/>
    <property type="project" value="UniProtKB-UniRule"/>
</dbReference>
<dbReference type="Pfam" id="PF06574">
    <property type="entry name" value="FAD_syn"/>
    <property type="match status" value="1"/>
</dbReference>
<dbReference type="NCBIfam" id="TIGR00125">
    <property type="entry name" value="cyt_tran_rel"/>
    <property type="match status" value="1"/>
</dbReference>
<comment type="similarity">
    <text evidence="15">Belongs to the ribF family.</text>
</comment>
<dbReference type="InterPro" id="IPR015864">
    <property type="entry name" value="FAD_synthase"/>
</dbReference>
<dbReference type="KEGG" id="pseg:D3H65_13800"/>
<dbReference type="UniPathway" id="UPA00276">
    <property type="reaction ID" value="UER00406"/>
</dbReference>
<dbReference type="AlphaFoldDB" id="A0A3B7MKK6"/>
<dbReference type="EMBL" id="CP032157">
    <property type="protein sequence ID" value="AXY74994.1"/>
    <property type="molecule type" value="Genomic_DNA"/>
</dbReference>
<evidence type="ECO:0000256" key="11">
    <source>
        <dbReference type="ARBA" id="ARBA00022840"/>
    </source>
</evidence>
<reference evidence="17 18" key="1">
    <citation type="submission" date="2018-09" db="EMBL/GenBank/DDBJ databases">
        <title>Genome sequencing of strain 6GH32-13.</title>
        <authorList>
            <person name="Weon H.-Y."/>
            <person name="Heo J."/>
            <person name="Kwon S.-W."/>
        </authorList>
    </citation>
    <scope>NUCLEOTIDE SEQUENCE [LARGE SCALE GENOMIC DNA]</scope>
    <source>
        <strain evidence="17 18">5GH32-13</strain>
    </source>
</reference>
<dbReference type="SMART" id="SM00904">
    <property type="entry name" value="Flavokinase"/>
    <property type="match status" value="1"/>
</dbReference>
<dbReference type="NCBIfam" id="TIGR00083">
    <property type="entry name" value="ribF"/>
    <property type="match status" value="1"/>
</dbReference>
<comment type="pathway">
    <text evidence="3 15">Cofactor biosynthesis; FMN biosynthesis; FMN from riboflavin (ATP route): step 1/1.</text>
</comment>
<comment type="catalytic activity">
    <reaction evidence="13 15">
        <text>riboflavin + ATP = FMN + ADP + H(+)</text>
        <dbReference type="Rhea" id="RHEA:14357"/>
        <dbReference type="ChEBI" id="CHEBI:15378"/>
        <dbReference type="ChEBI" id="CHEBI:30616"/>
        <dbReference type="ChEBI" id="CHEBI:57986"/>
        <dbReference type="ChEBI" id="CHEBI:58210"/>
        <dbReference type="ChEBI" id="CHEBI:456216"/>
        <dbReference type="EC" id="2.7.1.26"/>
    </reaction>
</comment>
<dbReference type="PIRSF" id="PIRSF004491">
    <property type="entry name" value="FAD_Synth"/>
    <property type="match status" value="1"/>
</dbReference>
<dbReference type="UniPathway" id="UPA00277">
    <property type="reaction ID" value="UER00407"/>
</dbReference>
<evidence type="ECO:0000256" key="15">
    <source>
        <dbReference type="PIRNR" id="PIRNR004491"/>
    </source>
</evidence>
<evidence type="ECO:0000256" key="10">
    <source>
        <dbReference type="ARBA" id="ARBA00022827"/>
    </source>
</evidence>
<evidence type="ECO:0000256" key="3">
    <source>
        <dbReference type="ARBA" id="ARBA00005201"/>
    </source>
</evidence>
<dbReference type="InterPro" id="IPR015865">
    <property type="entry name" value="Riboflavin_kinase_bac/euk"/>
</dbReference>
<dbReference type="SUPFAM" id="SSF82114">
    <property type="entry name" value="Riboflavin kinase-like"/>
    <property type="match status" value="1"/>
</dbReference>
<keyword evidence="4 15" id="KW-0285">Flavoprotein</keyword>
<dbReference type="Gene3D" id="3.40.50.620">
    <property type="entry name" value="HUPs"/>
    <property type="match status" value="1"/>
</dbReference>
<dbReference type="FunFam" id="3.40.50.620:FF:000021">
    <property type="entry name" value="Riboflavin biosynthesis protein"/>
    <property type="match status" value="1"/>
</dbReference>
<dbReference type="GO" id="GO:0009398">
    <property type="term" value="P:FMN biosynthetic process"/>
    <property type="evidence" value="ECO:0007669"/>
    <property type="project" value="UniProtKB-UniRule"/>
</dbReference>
<evidence type="ECO:0000256" key="9">
    <source>
        <dbReference type="ARBA" id="ARBA00022777"/>
    </source>
</evidence>
<evidence type="ECO:0000256" key="2">
    <source>
        <dbReference type="ARBA" id="ARBA00004726"/>
    </source>
</evidence>
<evidence type="ECO:0000256" key="6">
    <source>
        <dbReference type="ARBA" id="ARBA00022679"/>
    </source>
</evidence>
<proteinExistence type="inferred from homology"/>
<keyword evidence="5 15" id="KW-0288">FMN</keyword>
<dbReference type="PANTHER" id="PTHR22749">
    <property type="entry name" value="RIBOFLAVIN KINASE/FMN ADENYLYLTRANSFERASE"/>
    <property type="match status" value="1"/>
</dbReference>
<dbReference type="GO" id="GO:0009231">
    <property type="term" value="P:riboflavin biosynthetic process"/>
    <property type="evidence" value="ECO:0007669"/>
    <property type="project" value="InterPro"/>
</dbReference>
<evidence type="ECO:0000256" key="12">
    <source>
        <dbReference type="ARBA" id="ARBA00023268"/>
    </source>
</evidence>
<keyword evidence="11 15" id="KW-0067">ATP-binding</keyword>
<evidence type="ECO:0000256" key="4">
    <source>
        <dbReference type="ARBA" id="ARBA00022630"/>
    </source>
</evidence>
<dbReference type="RefSeq" id="WP_119050876.1">
    <property type="nucleotide sequence ID" value="NZ_CP032157.1"/>
</dbReference>
<dbReference type="PANTHER" id="PTHR22749:SF6">
    <property type="entry name" value="RIBOFLAVIN KINASE"/>
    <property type="match status" value="1"/>
</dbReference>
<keyword evidence="6 15" id="KW-0808">Transferase</keyword>
<protein>
    <recommendedName>
        <fullName evidence="15">Riboflavin biosynthesis protein</fullName>
    </recommendedName>
    <domain>
        <recommendedName>
            <fullName evidence="15">Riboflavin kinase</fullName>
            <ecNumber evidence="15">2.7.1.26</ecNumber>
        </recommendedName>
        <alternativeName>
            <fullName evidence="15">Flavokinase</fullName>
        </alternativeName>
    </domain>
    <domain>
        <recommendedName>
            <fullName evidence="15">FMN adenylyltransferase</fullName>
            <ecNumber evidence="15">2.7.7.2</ecNumber>
        </recommendedName>
        <alternativeName>
            <fullName evidence="15">FAD pyrophosphorylase</fullName>
        </alternativeName>
        <alternativeName>
            <fullName evidence="15">FAD synthase</fullName>
        </alternativeName>
    </domain>
</protein>
<dbReference type="Proteomes" id="UP000263900">
    <property type="component" value="Chromosome"/>
</dbReference>
<evidence type="ECO:0000313" key="18">
    <source>
        <dbReference type="Proteomes" id="UP000263900"/>
    </source>
</evidence>
<accession>A0A3B7MKK6</accession>
<evidence type="ECO:0000259" key="16">
    <source>
        <dbReference type="SMART" id="SM00904"/>
    </source>
</evidence>
<comment type="catalytic activity">
    <reaction evidence="14 15">
        <text>FMN + ATP + H(+) = FAD + diphosphate</text>
        <dbReference type="Rhea" id="RHEA:17237"/>
        <dbReference type="ChEBI" id="CHEBI:15378"/>
        <dbReference type="ChEBI" id="CHEBI:30616"/>
        <dbReference type="ChEBI" id="CHEBI:33019"/>
        <dbReference type="ChEBI" id="CHEBI:57692"/>
        <dbReference type="ChEBI" id="CHEBI:58210"/>
        <dbReference type="EC" id="2.7.7.2"/>
    </reaction>
</comment>
<sequence>MKVYHSTDNIPAFNRAVLTIGTFDGVHLGHWQILEQLQEEARRIGGETVIITFHPHPRKVVSAEQPAFHLLNTIEERIELLEKCGIDHLVIVPFTADFAQQTPEAYIEHFLIEKFHPHTIIIGYDHRFGQGRTGNYKLLEVYSARSGFRLMEIPPHVIDENTVSSTRIRQAILESRIEQANSLLGYDFFFEGTVVEGNKLGRVLGYPTANLRMENEEKLVPGNGIYVVEAEIMDRESAIGNRQSFDSPIALPGTIKGMMSIGIRPTITDNRRTIEVNLFDFNTNIYGRTLRVYVKKYLRAEEKFDGLEALKEQLAKDKEDTLHYFGLNSSS</sequence>
<evidence type="ECO:0000256" key="14">
    <source>
        <dbReference type="ARBA" id="ARBA00049494"/>
    </source>
</evidence>
<dbReference type="Gene3D" id="2.40.30.30">
    <property type="entry name" value="Riboflavin kinase-like"/>
    <property type="match status" value="1"/>
</dbReference>
<evidence type="ECO:0000256" key="5">
    <source>
        <dbReference type="ARBA" id="ARBA00022643"/>
    </source>
</evidence>
<dbReference type="InterPro" id="IPR014729">
    <property type="entry name" value="Rossmann-like_a/b/a_fold"/>
</dbReference>
<evidence type="ECO:0000313" key="17">
    <source>
        <dbReference type="EMBL" id="AXY74994.1"/>
    </source>
</evidence>
<keyword evidence="7 15" id="KW-0548">Nucleotidyltransferase</keyword>
<keyword evidence="9 15" id="KW-0418">Kinase</keyword>
<dbReference type="GO" id="GO:0006747">
    <property type="term" value="P:FAD biosynthetic process"/>
    <property type="evidence" value="ECO:0007669"/>
    <property type="project" value="UniProtKB-UniRule"/>
</dbReference>
<dbReference type="OrthoDB" id="9803667at2"/>
<dbReference type="InterPro" id="IPR023465">
    <property type="entry name" value="Riboflavin_kinase_dom_sf"/>
</dbReference>
<dbReference type="NCBIfam" id="NF004160">
    <property type="entry name" value="PRK05627.1-3"/>
    <property type="match status" value="1"/>
</dbReference>
<dbReference type="GO" id="GO:0008531">
    <property type="term" value="F:riboflavin kinase activity"/>
    <property type="evidence" value="ECO:0007669"/>
    <property type="project" value="UniProtKB-UniRule"/>
</dbReference>
<keyword evidence="10 15" id="KW-0274">FAD</keyword>
<dbReference type="EC" id="2.7.1.26" evidence="15"/>
<comment type="function">
    <text evidence="1">Catalyzes the phosphorylation of riboflavin to FMN followed by the adenylation of FMN to FAD.</text>
</comment>
<name>A0A3B7MKK6_9BACT</name>
<dbReference type="InterPro" id="IPR023468">
    <property type="entry name" value="Riboflavin_kinase"/>
</dbReference>
<dbReference type="NCBIfam" id="NF004162">
    <property type="entry name" value="PRK05627.1-5"/>
    <property type="match status" value="1"/>
</dbReference>
<dbReference type="InterPro" id="IPR004821">
    <property type="entry name" value="Cyt_trans-like"/>
</dbReference>